<dbReference type="OrthoDB" id="2910287at2759"/>
<protein>
    <recommendedName>
        <fullName evidence="4">Cyanovirin-N domain-containing protein</fullName>
    </recommendedName>
</protein>
<accession>A0A6A6BLM2</accession>
<feature type="chain" id="PRO_5025620980" description="Cyanovirin-N domain-containing protein" evidence="1">
    <location>
        <begin position="20"/>
        <end position="141"/>
    </location>
</feature>
<evidence type="ECO:0000313" key="2">
    <source>
        <dbReference type="EMBL" id="KAF2144205.1"/>
    </source>
</evidence>
<dbReference type="AlphaFoldDB" id="A0A6A6BLM2"/>
<dbReference type="EMBL" id="ML995480">
    <property type="protein sequence ID" value="KAF2144205.1"/>
    <property type="molecule type" value="Genomic_DNA"/>
</dbReference>
<reference evidence="2" key="1">
    <citation type="journal article" date="2020" name="Stud. Mycol.">
        <title>101 Dothideomycetes genomes: a test case for predicting lifestyles and emergence of pathogens.</title>
        <authorList>
            <person name="Haridas S."/>
            <person name="Albert R."/>
            <person name="Binder M."/>
            <person name="Bloem J."/>
            <person name="Labutti K."/>
            <person name="Salamov A."/>
            <person name="Andreopoulos B."/>
            <person name="Baker S."/>
            <person name="Barry K."/>
            <person name="Bills G."/>
            <person name="Bluhm B."/>
            <person name="Cannon C."/>
            <person name="Castanera R."/>
            <person name="Culley D."/>
            <person name="Daum C."/>
            <person name="Ezra D."/>
            <person name="Gonzalez J."/>
            <person name="Henrissat B."/>
            <person name="Kuo A."/>
            <person name="Liang C."/>
            <person name="Lipzen A."/>
            <person name="Lutzoni F."/>
            <person name="Magnuson J."/>
            <person name="Mondo S."/>
            <person name="Nolan M."/>
            <person name="Ohm R."/>
            <person name="Pangilinan J."/>
            <person name="Park H.-J."/>
            <person name="Ramirez L."/>
            <person name="Alfaro M."/>
            <person name="Sun H."/>
            <person name="Tritt A."/>
            <person name="Yoshinaga Y."/>
            <person name="Zwiers L.-H."/>
            <person name="Turgeon B."/>
            <person name="Goodwin S."/>
            <person name="Spatafora J."/>
            <person name="Crous P."/>
            <person name="Grigoriev I."/>
        </authorList>
    </citation>
    <scope>NUCLEOTIDE SEQUENCE</scope>
    <source>
        <strain evidence="2">CBS 121167</strain>
    </source>
</reference>
<evidence type="ECO:0008006" key="4">
    <source>
        <dbReference type="Google" id="ProtNLM"/>
    </source>
</evidence>
<keyword evidence="3" id="KW-1185">Reference proteome</keyword>
<name>A0A6A6BLM2_9PEZI</name>
<dbReference type="RefSeq" id="XP_033399917.1">
    <property type="nucleotide sequence ID" value="XM_033540114.1"/>
</dbReference>
<feature type="signal peptide" evidence="1">
    <location>
        <begin position="1"/>
        <end position="19"/>
    </location>
</feature>
<gene>
    <name evidence="2" type="ORF">K452DRAFT_285447</name>
</gene>
<evidence type="ECO:0000256" key="1">
    <source>
        <dbReference type="SAM" id="SignalP"/>
    </source>
</evidence>
<proteinExistence type="predicted"/>
<organism evidence="2 3">
    <name type="scientific">Aplosporella prunicola CBS 121167</name>
    <dbReference type="NCBI Taxonomy" id="1176127"/>
    <lineage>
        <taxon>Eukaryota</taxon>
        <taxon>Fungi</taxon>
        <taxon>Dikarya</taxon>
        <taxon>Ascomycota</taxon>
        <taxon>Pezizomycotina</taxon>
        <taxon>Dothideomycetes</taxon>
        <taxon>Dothideomycetes incertae sedis</taxon>
        <taxon>Botryosphaeriales</taxon>
        <taxon>Aplosporellaceae</taxon>
        <taxon>Aplosporella</taxon>
    </lineage>
</organism>
<keyword evidence="1" id="KW-0732">Signal</keyword>
<dbReference type="Proteomes" id="UP000799438">
    <property type="component" value="Unassembled WGS sequence"/>
</dbReference>
<evidence type="ECO:0000313" key="3">
    <source>
        <dbReference type="Proteomes" id="UP000799438"/>
    </source>
</evidence>
<dbReference type="GeneID" id="54297610"/>
<sequence length="141" mass="14818">MYFSTIAAAILPLVAMTVAAPAPFTKRTPGSVTLCTGPDHTGDCLTRTFDDWEQCHTLTGDLAPFYHNLGTFAPDAGALCRVTNTAESCTTHGDLFVENPEGANLLDVNGVDYGSTATSFLCQRCNSCTGGGFSNSTVARL</sequence>